<accession>A0ABP5G8H5</accession>
<evidence type="ECO:0000256" key="5">
    <source>
        <dbReference type="ARBA" id="ARBA00022989"/>
    </source>
</evidence>
<keyword evidence="2 7" id="KW-0813">Transport</keyword>
<keyword evidence="3" id="KW-1003">Cell membrane</keyword>
<keyword evidence="11" id="KW-1185">Reference proteome</keyword>
<feature type="transmembrane region" description="Helical" evidence="7">
    <location>
        <begin position="238"/>
        <end position="262"/>
    </location>
</feature>
<dbReference type="InterPro" id="IPR010065">
    <property type="entry name" value="AA_ABC_transptr_permease_3TM"/>
</dbReference>
<dbReference type="CDD" id="cd06261">
    <property type="entry name" value="TM_PBP2"/>
    <property type="match status" value="1"/>
</dbReference>
<dbReference type="InterPro" id="IPR043429">
    <property type="entry name" value="ArtM/GltK/GlnP/TcyL/YhdX-like"/>
</dbReference>
<keyword evidence="6 7" id="KW-0472">Membrane</keyword>
<feature type="domain" description="ABC transmembrane type-1" evidence="9">
    <location>
        <begin position="73"/>
        <end position="261"/>
    </location>
</feature>
<keyword evidence="4 7" id="KW-0812">Transmembrane</keyword>
<dbReference type="SUPFAM" id="SSF161098">
    <property type="entry name" value="MetI-like"/>
    <property type="match status" value="1"/>
</dbReference>
<dbReference type="Gene3D" id="1.10.3720.10">
    <property type="entry name" value="MetI-like"/>
    <property type="match status" value="1"/>
</dbReference>
<dbReference type="Proteomes" id="UP001501196">
    <property type="component" value="Unassembled WGS sequence"/>
</dbReference>
<dbReference type="PANTHER" id="PTHR30614">
    <property type="entry name" value="MEMBRANE COMPONENT OF AMINO ACID ABC TRANSPORTER"/>
    <property type="match status" value="1"/>
</dbReference>
<proteinExistence type="inferred from homology"/>
<evidence type="ECO:0000256" key="1">
    <source>
        <dbReference type="ARBA" id="ARBA00004651"/>
    </source>
</evidence>
<comment type="subcellular location">
    <subcellularLocation>
        <location evidence="1 7">Cell membrane</location>
        <topology evidence="1 7">Multi-pass membrane protein</topology>
    </subcellularLocation>
</comment>
<comment type="caution">
    <text evidence="10">The sequence shown here is derived from an EMBL/GenBank/DDBJ whole genome shotgun (WGS) entry which is preliminary data.</text>
</comment>
<comment type="similarity">
    <text evidence="7">Belongs to the binding-protein-dependent transport system permease family.</text>
</comment>
<reference evidence="11" key="1">
    <citation type="journal article" date="2019" name="Int. J. Syst. Evol. Microbiol.">
        <title>The Global Catalogue of Microorganisms (GCM) 10K type strain sequencing project: providing services to taxonomists for standard genome sequencing and annotation.</title>
        <authorList>
            <consortium name="The Broad Institute Genomics Platform"/>
            <consortium name="The Broad Institute Genome Sequencing Center for Infectious Disease"/>
            <person name="Wu L."/>
            <person name="Ma J."/>
        </authorList>
    </citation>
    <scope>NUCLEOTIDE SEQUENCE [LARGE SCALE GENOMIC DNA]</scope>
    <source>
        <strain evidence="11">JCM 15672</strain>
    </source>
</reference>
<evidence type="ECO:0000256" key="3">
    <source>
        <dbReference type="ARBA" id="ARBA00022475"/>
    </source>
</evidence>
<evidence type="ECO:0000259" key="9">
    <source>
        <dbReference type="PROSITE" id="PS50928"/>
    </source>
</evidence>
<evidence type="ECO:0000256" key="2">
    <source>
        <dbReference type="ARBA" id="ARBA00022448"/>
    </source>
</evidence>
<dbReference type="NCBIfam" id="TIGR01726">
    <property type="entry name" value="HEQRo_perm_3TM"/>
    <property type="match status" value="1"/>
</dbReference>
<evidence type="ECO:0000256" key="7">
    <source>
        <dbReference type="RuleBase" id="RU363032"/>
    </source>
</evidence>
<evidence type="ECO:0000256" key="6">
    <source>
        <dbReference type="ARBA" id="ARBA00023136"/>
    </source>
</evidence>
<dbReference type="InterPro" id="IPR035906">
    <property type="entry name" value="MetI-like_sf"/>
</dbReference>
<dbReference type="PANTHER" id="PTHR30614:SF21">
    <property type="entry name" value="AMINO ACID ABC TRANSPORTER PERMEASE"/>
    <property type="match status" value="1"/>
</dbReference>
<dbReference type="InterPro" id="IPR000515">
    <property type="entry name" value="MetI-like"/>
</dbReference>
<dbReference type="RefSeq" id="WP_344376250.1">
    <property type="nucleotide sequence ID" value="NZ_BAAAPW010000005.1"/>
</dbReference>
<evidence type="ECO:0000256" key="4">
    <source>
        <dbReference type="ARBA" id="ARBA00022692"/>
    </source>
</evidence>
<organism evidence="10 11">
    <name type="scientific">Agromyces tropicus</name>
    <dbReference type="NCBI Taxonomy" id="555371"/>
    <lineage>
        <taxon>Bacteria</taxon>
        <taxon>Bacillati</taxon>
        <taxon>Actinomycetota</taxon>
        <taxon>Actinomycetes</taxon>
        <taxon>Micrococcales</taxon>
        <taxon>Microbacteriaceae</taxon>
        <taxon>Agromyces</taxon>
    </lineage>
</organism>
<evidence type="ECO:0000313" key="11">
    <source>
        <dbReference type="Proteomes" id="UP001501196"/>
    </source>
</evidence>
<feature type="transmembrane region" description="Helical" evidence="7">
    <location>
        <begin position="66"/>
        <end position="99"/>
    </location>
</feature>
<name>A0ABP5G8H5_9MICO</name>
<protein>
    <submittedName>
        <fullName evidence="10">Amino acid ABC transporter permease</fullName>
    </submittedName>
</protein>
<evidence type="ECO:0000313" key="10">
    <source>
        <dbReference type="EMBL" id="GAA2042018.1"/>
    </source>
</evidence>
<feature type="transmembrane region" description="Helical" evidence="7">
    <location>
        <begin position="111"/>
        <end position="130"/>
    </location>
</feature>
<keyword evidence="5 7" id="KW-1133">Transmembrane helix</keyword>
<feature type="transmembrane region" description="Helical" evidence="7">
    <location>
        <begin position="24"/>
        <end position="46"/>
    </location>
</feature>
<dbReference type="EMBL" id="BAAAPW010000005">
    <property type="protein sequence ID" value="GAA2042018.1"/>
    <property type="molecule type" value="Genomic_DNA"/>
</dbReference>
<dbReference type="Pfam" id="PF00528">
    <property type="entry name" value="BPD_transp_1"/>
    <property type="match status" value="1"/>
</dbReference>
<evidence type="ECO:0000256" key="8">
    <source>
        <dbReference type="SAM" id="MobiDB-lite"/>
    </source>
</evidence>
<gene>
    <name evidence="10" type="ORF">GCM10009819_30300</name>
</gene>
<dbReference type="PROSITE" id="PS50928">
    <property type="entry name" value="ABC_TM1"/>
    <property type="match status" value="1"/>
</dbReference>
<sequence>MSTARTDISSYLYEPPGPRGRRRILVGSVVSALALLGLLAAGLWQFGSHGQLDADKWLPFTDWAIWQYLLVGLVGTLSAAAIVAVLGSALGIVLALGRISRVRGIRWASTVYIEVARTVPVLLLIYLMLFGLPQLGVNLPTLWKLVIPLVFANAAVFAEIVRAGILSLPKGQHEAAISLGLRGHQAMRLVVLPQALRNVTPSLVSQLVSLLKDTSLGYIVAFTELLYRAQVLSAFNHLLIQTFLVVTLIYLVVNGSLSALAFRLQRPGRKRTPVAQPVPTLAATMPHAEFPGTAAEANTASRPGAVTPAAVDAHASTTTEDRRD</sequence>
<feature type="region of interest" description="Disordered" evidence="8">
    <location>
        <begin position="286"/>
        <end position="324"/>
    </location>
</feature>